<name>A0ABQ9VQ40_SAGOE</name>
<gene>
    <name evidence="3" type="primary">HEATR6_1</name>
    <name evidence="3" type="ORF">P7K49_011133</name>
</gene>
<dbReference type="Proteomes" id="UP001266305">
    <property type="component" value="Unassembled WGS sequence"/>
</dbReference>
<sequence>MKCLANLVSNAPYNRLKLSLLTKVWNQIKPYIRHKDVNVRVSSLTLLGAIVSTHAPLPEVQLLLQQPCSSGLSNSNSATPHLSPPDWWKKAPAGPSLEETSVSSPKGSSEPCWLIRLCISTVILPKEDSCSGSDAGLAAGSTYEPSPMRLEALQVGGFISSSLKSLHLGLRGLIPCSLQVLALLARGYFSMTQVYLMELGEVICKCMGEADPSIQLHGAKLLEELGTGLIQQYKPESTVAPDQRIPVFLSGYSDCPRDKLEWWEEPRIFLSKAMLFLLPLKVLKDDGHVTHQKRLLLSAKSKINSVLVLRVGSPVMSWAAAFPVPPFQVVMFWTMMLNGPLPRALQNSEHPTLQASACDALSSILPEAFSNLPNDRQILCITVLLGLNDSKNRLVKAATSRALGVYVLFPCLRQDVIFVADTANAILMSLEDKSLNVRAKAAWSLGNLTDTLIVNMETPDPSFQEEFSGLLLLKMLRSAIEASKDKDKVKSNAVRALGNLLHFLQPSHVEKPTFAEIIEESIQALISTVLTEAAMKVRWNACYAMGNVFKNPALPLGTAPWTSQAYNALTSVVTSCKNFKVRIRSAAALSVPGKREQYGSVDQYARVWNALVTALQKSEDTTDFLEFKYCASLRTQICQALIHLLSLASASDLPCIKKNLELNGNMVQSYILQFLKSGAEGEDTGAPPSLQERDQMVKMALKHMGSVQAPTGDTARRAIMGFLEEILAVCFDSSGSQGVLPGLTNQ</sequence>
<dbReference type="InterPro" id="IPR016024">
    <property type="entry name" value="ARM-type_fold"/>
</dbReference>
<dbReference type="SUPFAM" id="SSF48371">
    <property type="entry name" value="ARM repeat"/>
    <property type="match status" value="1"/>
</dbReference>
<proteinExistence type="predicted"/>
<evidence type="ECO:0000313" key="4">
    <source>
        <dbReference type="Proteomes" id="UP001266305"/>
    </source>
</evidence>
<dbReference type="Gene3D" id="1.25.10.10">
    <property type="entry name" value="Leucine-rich Repeat Variant"/>
    <property type="match status" value="1"/>
</dbReference>
<evidence type="ECO:0000313" key="3">
    <source>
        <dbReference type="EMBL" id="KAK2111387.1"/>
    </source>
</evidence>
<reference evidence="3 4" key="1">
    <citation type="submission" date="2023-05" db="EMBL/GenBank/DDBJ databases">
        <title>B98-5 Cell Line De Novo Hybrid Assembly: An Optical Mapping Approach.</title>
        <authorList>
            <person name="Kananen K."/>
            <person name="Auerbach J.A."/>
            <person name="Kautto E."/>
            <person name="Blachly J.S."/>
        </authorList>
    </citation>
    <scope>NUCLEOTIDE SEQUENCE [LARGE SCALE GENOMIC DNA]</scope>
    <source>
        <strain evidence="3">B95-8</strain>
        <tissue evidence="3">Cell line</tissue>
    </source>
</reference>
<dbReference type="PANTHER" id="PTHR13366">
    <property type="entry name" value="MALARIA ANTIGEN-RELATED"/>
    <property type="match status" value="1"/>
</dbReference>
<dbReference type="InterPro" id="IPR011989">
    <property type="entry name" value="ARM-like"/>
</dbReference>
<comment type="caution">
    <text evidence="3">The sequence shown here is derived from an EMBL/GenBank/DDBJ whole genome shotgun (WGS) entry which is preliminary data.</text>
</comment>
<dbReference type="InterPro" id="IPR052107">
    <property type="entry name" value="HEAT6"/>
</dbReference>
<dbReference type="InterPro" id="IPR025283">
    <property type="entry name" value="DUF4042"/>
</dbReference>
<organism evidence="3 4">
    <name type="scientific">Saguinus oedipus</name>
    <name type="common">Cotton-top tamarin</name>
    <name type="synonym">Oedipomidas oedipus</name>
    <dbReference type="NCBI Taxonomy" id="9490"/>
    <lineage>
        <taxon>Eukaryota</taxon>
        <taxon>Metazoa</taxon>
        <taxon>Chordata</taxon>
        <taxon>Craniata</taxon>
        <taxon>Vertebrata</taxon>
        <taxon>Euteleostomi</taxon>
        <taxon>Mammalia</taxon>
        <taxon>Eutheria</taxon>
        <taxon>Euarchontoglires</taxon>
        <taxon>Primates</taxon>
        <taxon>Haplorrhini</taxon>
        <taxon>Platyrrhini</taxon>
        <taxon>Cebidae</taxon>
        <taxon>Callitrichinae</taxon>
        <taxon>Saguinus</taxon>
    </lineage>
</organism>
<protein>
    <recommendedName>
        <fullName evidence="1">HEAT repeat-containing protein 6</fullName>
    </recommendedName>
</protein>
<dbReference type="EMBL" id="JASSZA010000005">
    <property type="protein sequence ID" value="KAK2111387.1"/>
    <property type="molecule type" value="Genomic_DNA"/>
</dbReference>
<evidence type="ECO:0000259" key="2">
    <source>
        <dbReference type="Pfam" id="PF13251"/>
    </source>
</evidence>
<accession>A0ABQ9VQ40</accession>
<feature type="domain" description="DUF4042" evidence="2">
    <location>
        <begin position="1"/>
        <end position="60"/>
    </location>
</feature>
<keyword evidence="4" id="KW-1185">Reference proteome</keyword>
<evidence type="ECO:0000256" key="1">
    <source>
        <dbReference type="ARBA" id="ARBA00015263"/>
    </source>
</evidence>
<dbReference type="PANTHER" id="PTHR13366:SF0">
    <property type="entry name" value="HEAT REPEAT-CONTAINING PROTEIN 6"/>
    <property type="match status" value="1"/>
</dbReference>
<dbReference type="Pfam" id="PF13251">
    <property type="entry name" value="DUF4042"/>
    <property type="match status" value="1"/>
</dbReference>